<evidence type="ECO:0000313" key="1">
    <source>
        <dbReference type="EMBL" id="OBR86388.1"/>
    </source>
</evidence>
<accession>A0A1A6A8K9</accession>
<reference evidence="1" key="1">
    <citation type="submission" date="2013-07" db="EMBL/GenBank/DDBJ databases">
        <title>The Genome Sequence of Cryptococcus dejecticola CBS10117.</title>
        <authorList>
            <consortium name="The Broad Institute Genome Sequencing Platform"/>
            <person name="Cuomo C."/>
            <person name="Litvintseva A."/>
            <person name="Chen Y."/>
            <person name="Heitman J."/>
            <person name="Sun S."/>
            <person name="Springer D."/>
            <person name="Dromer F."/>
            <person name="Young S.K."/>
            <person name="Zeng Q."/>
            <person name="Gargeya S."/>
            <person name="Fitzgerald M."/>
            <person name="Abouelleil A."/>
            <person name="Alvarado L."/>
            <person name="Berlin A.M."/>
            <person name="Chapman S.B."/>
            <person name="Dewar J."/>
            <person name="Goldberg J."/>
            <person name="Griggs A."/>
            <person name="Gujja S."/>
            <person name="Hansen M."/>
            <person name="Howarth C."/>
            <person name="Imamovic A."/>
            <person name="Larimer J."/>
            <person name="McCowan C."/>
            <person name="Murphy C."/>
            <person name="Pearson M."/>
            <person name="Priest M."/>
            <person name="Roberts A."/>
            <person name="Saif S."/>
            <person name="Shea T."/>
            <person name="Sykes S."/>
            <person name="Wortman J."/>
            <person name="Nusbaum C."/>
            <person name="Birren B."/>
        </authorList>
    </citation>
    <scope>NUCLEOTIDE SEQUENCE [LARGE SCALE GENOMIC DNA]</scope>
    <source>
        <strain evidence="1">CBS 10117</strain>
    </source>
</reference>
<dbReference type="KEGG" id="kdj:28967811"/>
<dbReference type="InterPro" id="IPR010828">
    <property type="entry name" value="Atf2/Sli1-like"/>
</dbReference>
<reference evidence="2" key="2">
    <citation type="submission" date="2013-07" db="EMBL/GenBank/DDBJ databases">
        <authorList>
            <consortium name="The Broad Institute Genome Sequencing Platform"/>
            <person name="Cuomo C."/>
            <person name="Litvintseva A."/>
            <person name="Chen Y."/>
            <person name="Heitman J."/>
            <person name="Sun S."/>
            <person name="Springer D."/>
            <person name="Dromer F."/>
            <person name="Young S.K."/>
            <person name="Zeng Q."/>
            <person name="Gargeya S."/>
            <person name="Fitzgerald M."/>
            <person name="Abouelleil A."/>
            <person name="Alvarado L."/>
            <person name="Berlin A.M."/>
            <person name="Chapman S.B."/>
            <person name="Dewar J."/>
            <person name="Goldberg J."/>
            <person name="Griggs A."/>
            <person name="Gujja S."/>
            <person name="Hansen M."/>
            <person name="Howarth C."/>
            <person name="Imamovic A."/>
            <person name="Larimer J."/>
            <person name="McCowan C."/>
            <person name="Murphy C."/>
            <person name="Pearson M."/>
            <person name="Priest M."/>
            <person name="Roberts A."/>
            <person name="Saif S."/>
            <person name="Shea T."/>
            <person name="Sykes S."/>
            <person name="Wortman J."/>
            <person name="Nusbaum C."/>
            <person name="Birren B."/>
        </authorList>
    </citation>
    <scope>NUCLEOTIDE SEQUENCE</scope>
    <source>
        <strain evidence="2">CBS 10117</strain>
    </source>
</reference>
<evidence type="ECO:0008006" key="4">
    <source>
        <dbReference type="Google" id="ProtNLM"/>
    </source>
</evidence>
<keyword evidence="3" id="KW-1185">Reference proteome</keyword>
<dbReference type="AlphaFoldDB" id="A0A1A6A8K9"/>
<dbReference type="Pfam" id="PF07247">
    <property type="entry name" value="AATase"/>
    <property type="match status" value="1"/>
</dbReference>
<proteinExistence type="predicted"/>
<dbReference type="SUPFAM" id="SSF52777">
    <property type="entry name" value="CoA-dependent acyltransferases"/>
    <property type="match status" value="2"/>
</dbReference>
<dbReference type="InterPro" id="IPR052058">
    <property type="entry name" value="Alcohol_O-acetyltransferase"/>
</dbReference>
<dbReference type="OrthoDB" id="2150604at2759"/>
<dbReference type="GeneID" id="28967811"/>
<gene>
    <name evidence="1" type="ORF">I303_04112</name>
    <name evidence="2" type="ORF">I303_104094</name>
</gene>
<name>A0A1A6A8K9_9TREE</name>
<dbReference type="EMBL" id="CP144533">
    <property type="protein sequence ID" value="WWC61510.1"/>
    <property type="molecule type" value="Genomic_DNA"/>
</dbReference>
<dbReference type="STRING" id="1296121.A0A1A6A8K9"/>
<dbReference type="RefSeq" id="XP_018264230.1">
    <property type="nucleotide sequence ID" value="XM_018407422.1"/>
</dbReference>
<dbReference type="PANTHER" id="PTHR28037">
    <property type="entry name" value="ALCOHOL O-ACETYLTRANSFERASE 1-RELATED"/>
    <property type="match status" value="1"/>
</dbReference>
<evidence type="ECO:0000313" key="2">
    <source>
        <dbReference type="EMBL" id="WWC61510.1"/>
    </source>
</evidence>
<dbReference type="InterPro" id="IPR023213">
    <property type="entry name" value="CAT-like_dom_sf"/>
</dbReference>
<organism evidence="1">
    <name type="scientific">Kwoniella dejecticola CBS 10117</name>
    <dbReference type="NCBI Taxonomy" id="1296121"/>
    <lineage>
        <taxon>Eukaryota</taxon>
        <taxon>Fungi</taxon>
        <taxon>Dikarya</taxon>
        <taxon>Basidiomycota</taxon>
        <taxon>Agaricomycotina</taxon>
        <taxon>Tremellomycetes</taxon>
        <taxon>Tremellales</taxon>
        <taxon>Cryptococcaceae</taxon>
        <taxon>Kwoniella</taxon>
    </lineage>
</organism>
<sequence>MVRTTPRLGLSERWSLSRKNVDSPITVIYHASIPAGVITGEDLRQAADILVKTYPILSCGVNDATSRRPQYEVRENINPRSLVEIVQLDKEDTLSELVERAVIQGKLYDPSTGPLWEIQLHQIRPTSAQPSRDRIVLLIDHILCDGLGARNLFADLLGWLSGVPLEQQPEGLPARMDDTVSLQPPVQPTETFIWSYLQPYVTSIIGRISSLLAPSPIFLPFPPRQRPGYNSITAPQKFSHFELPSTDLSALLAEGKKHGVPTIHPVLHNAAIVALYRATHSPSGLSFYSSIPISERNSALGHPRSTGNYVTFHFSTDRINRSTSFWEHTREFSTILRHPDTKIVARQTLGKLDAIDGGLSDDVTSSGWEEYLRKVMDDPQGPHKLSMAVSNVGLMELPTTGTLAGQVSDVYFTQSASAMGGCAVLSIMSTRGGSLTVSVSSKVGSLPEVVFESFSEQLKPLMQAIARGDVEEETCVGDSIPGVPDV</sequence>
<protein>
    <recommendedName>
        <fullName evidence="4">Alcohol acetyltransferase</fullName>
    </recommendedName>
</protein>
<evidence type="ECO:0000313" key="3">
    <source>
        <dbReference type="Proteomes" id="UP000078595"/>
    </source>
</evidence>
<dbReference type="VEuPathDB" id="FungiDB:I303_04112"/>
<reference evidence="2" key="3">
    <citation type="submission" date="2024-02" db="EMBL/GenBank/DDBJ databases">
        <title>Comparative genomics of Cryptococcus and Kwoniella reveals pathogenesis evolution and contrasting modes of karyotype evolution via chromosome fusion or intercentromeric recombination.</title>
        <authorList>
            <person name="Coelho M.A."/>
            <person name="David-Palma M."/>
            <person name="Shea T."/>
            <person name="Bowers K."/>
            <person name="McGinley-Smith S."/>
            <person name="Mohammad A.W."/>
            <person name="Gnirke A."/>
            <person name="Yurkov A.M."/>
            <person name="Nowrousian M."/>
            <person name="Sun S."/>
            <person name="Cuomo C.A."/>
            <person name="Heitman J."/>
        </authorList>
    </citation>
    <scope>NUCLEOTIDE SEQUENCE</scope>
    <source>
        <strain evidence="2">CBS 10117</strain>
    </source>
</reference>
<dbReference type="Gene3D" id="3.30.559.10">
    <property type="entry name" value="Chloramphenicol acetyltransferase-like domain"/>
    <property type="match status" value="1"/>
</dbReference>
<dbReference type="EMBL" id="KI894030">
    <property type="protein sequence ID" value="OBR86388.1"/>
    <property type="molecule type" value="Genomic_DNA"/>
</dbReference>
<dbReference type="Proteomes" id="UP000078595">
    <property type="component" value="Chromosome 4"/>
</dbReference>
<dbReference type="PANTHER" id="PTHR28037:SF1">
    <property type="entry name" value="ALCOHOL O-ACETYLTRANSFERASE 1-RELATED"/>
    <property type="match status" value="1"/>
</dbReference>